<evidence type="ECO:0000313" key="1">
    <source>
        <dbReference type="EMBL" id="QJA87025.1"/>
    </source>
</evidence>
<dbReference type="EMBL" id="MT142677">
    <property type="protein sequence ID" value="QJA87025.1"/>
    <property type="molecule type" value="Genomic_DNA"/>
</dbReference>
<proteinExistence type="predicted"/>
<dbReference type="AlphaFoldDB" id="A0A6M3L0R9"/>
<protein>
    <submittedName>
        <fullName evidence="1">Uncharacterized protein</fullName>
    </submittedName>
</protein>
<organism evidence="1">
    <name type="scientific">viral metagenome</name>
    <dbReference type="NCBI Taxonomy" id="1070528"/>
    <lineage>
        <taxon>unclassified sequences</taxon>
        <taxon>metagenomes</taxon>
        <taxon>organismal metagenomes</taxon>
    </lineage>
</organism>
<name>A0A6M3L0R9_9ZZZZ</name>
<gene>
    <name evidence="1" type="ORF">MM415B03059_0003</name>
</gene>
<sequence length="128" mass="14341">MSETPRYCEWCGREVLPGEDVFEGTGAGIICWDCGTNPAGYVSKWLGLSHIDISNVRDPHLPGMVGLYVRSALGDRALRPYEMELDPVMVGSEHMRQFIRGRIIAHFQSEIKRLLTELESADDDEDSA</sequence>
<reference evidence="1" key="1">
    <citation type="submission" date="2020-03" db="EMBL/GenBank/DDBJ databases">
        <title>The deep terrestrial virosphere.</title>
        <authorList>
            <person name="Holmfeldt K."/>
            <person name="Nilsson E."/>
            <person name="Simone D."/>
            <person name="Lopez-Fernandez M."/>
            <person name="Wu X."/>
            <person name="de Brujin I."/>
            <person name="Lundin D."/>
            <person name="Andersson A."/>
            <person name="Bertilsson S."/>
            <person name="Dopson M."/>
        </authorList>
    </citation>
    <scope>NUCLEOTIDE SEQUENCE</scope>
    <source>
        <strain evidence="1">MM415B03059</strain>
    </source>
</reference>
<accession>A0A6M3L0R9</accession>